<dbReference type="PANTHER" id="PTHR47706">
    <property type="entry name" value="NMRA-LIKE FAMILY PROTEIN"/>
    <property type="match status" value="1"/>
</dbReference>
<accession>A0A0H2RS48</accession>
<dbReference type="InterPro" id="IPR036291">
    <property type="entry name" value="NAD(P)-bd_dom_sf"/>
</dbReference>
<evidence type="ECO:0000259" key="3">
    <source>
        <dbReference type="Pfam" id="PF05368"/>
    </source>
</evidence>
<dbReference type="AlphaFoldDB" id="A0A0H2RS48"/>
<dbReference type="InterPro" id="IPR051609">
    <property type="entry name" value="NmrA/Isoflavone_reductase-like"/>
</dbReference>
<sequence>MSGYKTFALAGAGNLGMFVAKELLRLKDEGSISKVSILTRSNESSTELAKLGANIIELDYDSAASITKALTGIDVFISTWGAPTITKQIELAEPAKQAGVKLFVPSEFGADTEEINRIPFQGAKLDVQKKLRDIGLPYTLFQTGTWSDTCFVPFFGFDLKNGKINFGGGGDAPITFTTRQDVARFTVHALLSFPRKKLEWESVRMEGDRQSFNAILSAYEKRKGVKLDITRRSREELEEAIKKNPNDIFSMFFLAWDLGGGALEDLANSEWPEWNPQSVIDVIA</sequence>
<dbReference type="EMBL" id="KQ086127">
    <property type="protein sequence ID" value="KLO07656.1"/>
    <property type="molecule type" value="Genomic_DNA"/>
</dbReference>
<gene>
    <name evidence="4" type="ORF">SCHPADRAFT_836298</name>
</gene>
<dbReference type="Gene3D" id="3.90.25.10">
    <property type="entry name" value="UDP-galactose 4-epimerase, domain 1"/>
    <property type="match status" value="1"/>
</dbReference>
<protein>
    <submittedName>
        <fullName evidence="4">NAD-P-binding protein</fullName>
    </submittedName>
</protein>
<dbReference type="InterPro" id="IPR008030">
    <property type="entry name" value="NmrA-like"/>
</dbReference>
<dbReference type="InParanoid" id="A0A0H2RS48"/>
<evidence type="ECO:0000256" key="2">
    <source>
        <dbReference type="ARBA" id="ARBA00023002"/>
    </source>
</evidence>
<dbReference type="CDD" id="cd05259">
    <property type="entry name" value="PCBER_SDR_a"/>
    <property type="match status" value="1"/>
</dbReference>
<evidence type="ECO:0000256" key="1">
    <source>
        <dbReference type="ARBA" id="ARBA00022857"/>
    </source>
</evidence>
<proteinExistence type="predicted"/>
<keyword evidence="1" id="KW-0521">NADP</keyword>
<dbReference type="OrthoDB" id="9974981at2759"/>
<keyword evidence="2" id="KW-0560">Oxidoreductase</keyword>
<dbReference type="SUPFAM" id="SSF51735">
    <property type="entry name" value="NAD(P)-binding Rossmann-fold domains"/>
    <property type="match status" value="1"/>
</dbReference>
<organism evidence="4 5">
    <name type="scientific">Schizopora paradoxa</name>
    <dbReference type="NCBI Taxonomy" id="27342"/>
    <lineage>
        <taxon>Eukaryota</taxon>
        <taxon>Fungi</taxon>
        <taxon>Dikarya</taxon>
        <taxon>Basidiomycota</taxon>
        <taxon>Agaricomycotina</taxon>
        <taxon>Agaricomycetes</taxon>
        <taxon>Hymenochaetales</taxon>
        <taxon>Schizoporaceae</taxon>
        <taxon>Schizopora</taxon>
    </lineage>
</organism>
<keyword evidence="5" id="KW-1185">Reference proteome</keyword>
<dbReference type="GO" id="GO:0016491">
    <property type="term" value="F:oxidoreductase activity"/>
    <property type="evidence" value="ECO:0007669"/>
    <property type="project" value="UniProtKB-KW"/>
</dbReference>
<dbReference type="STRING" id="27342.A0A0H2RS48"/>
<dbReference type="Pfam" id="PF05368">
    <property type="entry name" value="NmrA"/>
    <property type="match status" value="1"/>
</dbReference>
<feature type="domain" description="NmrA-like" evidence="3">
    <location>
        <begin position="11"/>
        <end position="257"/>
    </location>
</feature>
<evidence type="ECO:0000313" key="4">
    <source>
        <dbReference type="EMBL" id="KLO07656.1"/>
    </source>
</evidence>
<reference evidence="4 5" key="1">
    <citation type="submission" date="2015-04" db="EMBL/GenBank/DDBJ databases">
        <title>Complete genome sequence of Schizopora paradoxa KUC8140, a cosmopolitan wood degrader in East Asia.</title>
        <authorList>
            <consortium name="DOE Joint Genome Institute"/>
            <person name="Min B."/>
            <person name="Park H."/>
            <person name="Jang Y."/>
            <person name="Kim J.-J."/>
            <person name="Kim K.H."/>
            <person name="Pangilinan J."/>
            <person name="Lipzen A."/>
            <person name="Riley R."/>
            <person name="Grigoriev I.V."/>
            <person name="Spatafora J.W."/>
            <person name="Choi I.-G."/>
        </authorList>
    </citation>
    <scope>NUCLEOTIDE SEQUENCE [LARGE SCALE GENOMIC DNA]</scope>
    <source>
        <strain evidence="4 5">KUC8140</strain>
    </source>
</reference>
<dbReference type="Proteomes" id="UP000053477">
    <property type="component" value="Unassembled WGS sequence"/>
</dbReference>
<dbReference type="InterPro" id="IPR045312">
    <property type="entry name" value="PCBER-like"/>
</dbReference>
<name>A0A0H2RS48_9AGAM</name>
<evidence type="ECO:0000313" key="5">
    <source>
        <dbReference type="Proteomes" id="UP000053477"/>
    </source>
</evidence>
<dbReference type="Gene3D" id="3.40.50.720">
    <property type="entry name" value="NAD(P)-binding Rossmann-like Domain"/>
    <property type="match status" value="1"/>
</dbReference>
<dbReference type="PANTHER" id="PTHR47706:SF9">
    <property type="entry name" value="NMRA-LIKE DOMAIN-CONTAINING PROTEIN-RELATED"/>
    <property type="match status" value="1"/>
</dbReference>